<keyword evidence="8" id="KW-0472">Membrane</keyword>
<dbReference type="RefSeq" id="WP_111574175.1">
    <property type="nucleotide sequence ID" value="NZ_JBHEEY010000001.1"/>
</dbReference>
<keyword evidence="3" id="KW-0597">Phosphoprotein</keyword>
<dbReference type="OrthoDB" id="9813151at2"/>
<feature type="domain" description="Histidine kinase" evidence="9">
    <location>
        <begin position="325"/>
        <end position="551"/>
    </location>
</feature>
<dbReference type="SUPFAM" id="SSF47384">
    <property type="entry name" value="Homodimeric domain of signal transducing histidine kinase"/>
    <property type="match status" value="1"/>
</dbReference>
<feature type="transmembrane region" description="Helical" evidence="8">
    <location>
        <begin position="29"/>
        <end position="49"/>
    </location>
</feature>
<dbReference type="SMART" id="SM00388">
    <property type="entry name" value="HisKA"/>
    <property type="match status" value="1"/>
</dbReference>
<dbReference type="CDD" id="cd16922">
    <property type="entry name" value="HATPase_EvgS-ArcB-TorS-like"/>
    <property type="match status" value="1"/>
</dbReference>
<dbReference type="Pfam" id="PF00512">
    <property type="entry name" value="HisKA"/>
    <property type="match status" value="1"/>
</dbReference>
<gene>
    <name evidence="10" type="ORF">C7374_101687</name>
</gene>
<feature type="transmembrane region" description="Helical" evidence="8">
    <location>
        <begin position="88"/>
        <end position="104"/>
    </location>
</feature>
<evidence type="ECO:0000259" key="9">
    <source>
        <dbReference type="PROSITE" id="PS50109"/>
    </source>
</evidence>
<evidence type="ECO:0000256" key="7">
    <source>
        <dbReference type="SAM" id="MobiDB-lite"/>
    </source>
</evidence>
<dbReference type="InterPro" id="IPR005467">
    <property type="entry name" value="His_kinase_dom"/>
</dbReference>
<comment type="caution">
    <text evidence="10">The sequence shown here is derived from an EMBL/GenBank/DDBJ whole genome shotgun (WGS) entry which is preliminary data.</text>
</comment>
<keyword evidence="8" id="KW-1133">Transmembrane helix</keyword>
<protein>
    <recommendedName>
        <fullName evidence="2">histidine kinase</fullName>
        <ecNumber evidence="2">2.7.13.3</ecNumber>
    </recommendedName>
</protein>
<dbReference type="InterPro" id="IPR036890">
    <property type="entry name" value="HATPase_C_sf"/>
</dbReference>
<evidence type="ECO:0000313" key="10">
    <source>
        <dbReference type="EMBL" id="RAK34353.1"/>
    </source>
</evidence>
<evidence type="ECO:0000256" key="1">
    <source>
        <dbReference type="ARBA" id="ARBA00000085"/>
    </source>
</evidence>
<keyword evidence="8" id="KW-0812">Transmembrane</keyword>
<dbReference type="GO" id="GO:0000155">
    <property type="term" value="F:phosphorelay sensor kinase activity"/>
    <property type="evidence" value="ECO:0007669"/>
    <property type="project" value="InterPro"/>
</dbReference>
<evidence type="ECO:0000313" key="11">
    <source>
        <dbReference type="Proteomes" id="UP000249453"/>
    </source>
</evidence>
<dbReference type="InterPro" id="IPR000014">
    <property type="entry name" value="PAS"/>
</dbReference>
<reference evidence="10 11" key="1">
    <citation type="submission" date="2018-06" db="EMBL/GenBank/DDBJ databases">
        <title>Genomic Encyclopedia of Type Strains, Phase IV (KMG-IV): sequencing the most valuable type-strain genomes for metagenomic binning, comparative biology and taxonomic classification.</title>
        <authorList>
            <person name="Goeker M."/>
        </authorList>
    </citation>
    <scope>NUCLEOTIDE SEQUENCE [LARGE SCALE GENOMIC DNA]</scope>
    <source>
        <strain evidence="10 11">DSM 26720</strain>
    </source>
</reference>
<dbReference type="PROSITE" id="PS50109">
    <property type="entry name" value="HIS_KIN"/>
    <property type="match status" value="1"/>
</dbReference>
<organism evidence="10 11">
    <name type="scientific">Falsochrobactrum ovis</name>
    <dbReference type="NCBI Taxonomy" id="1293442"/>
    <lineage>
        <taxon>Bacteria</taxon>
        <taxon>Pseudomonadati</taxon>
        <taxon>Pseudomonadota</taxon>
        <taxon>Alphaproteobacteria</taxon>
        <taxon>Hyphomicrobiales</taxon>
        <taxon>Brucellaceae</taxon>
        <taxon>Falsochrobactrum</taxon>
    </lineage>
</organism>
<evidence type="ECO:0000256" key="8">
    <source>
        <dbReference type="SAM" id="Phobius"/>
    </source>
</evidence>
<dbReference type="EC" id="2.7.13.3" evidence="2"/>
<dbReference type="InterPro" id="IPR003661">
    <property type="entry name" value="HisK_dim/P_dom"/>
</dbReference>
<feature type="transmembrane region" description="Helical" evidence="8">
    <location>
        <begin position="160"/>
        <end position="177"/>
    </location>
</feature>
<dbReference type="PANTHER" id="PTHR43711">
    <property type="entry name" value="TWO-COMPONENT HISTIDINE KINASE"/>
    <property type="match status" value="1"/>
</dbReference>
<dbReference type="InterPro" id="IPR050736">
    <property type="entry name" value="Sensor_HK_Regulatory"/>
</dbReference>
<dbReference type="InterPro" id="IPR036097">
    <property type="entry name" value="HisK_dim/P_sf"/>
</dbReference>
<dbReference type="PRINTS" id="PR00344">
    <property type="entry name" value="BCTRLSENSOR"/>
</dbReference>
<feature type="transmembrane region" description="Helical" evidence="8">
    <location>
        <begin position="55"/>
        <end position="76"/>
    </location>
</feature>
<feature type="region of interest" description="Disordered" evidence="7">
    <location>
        <begin position="578"/>
        <end position="604"/>
    </location>
</feature>
<evidence type="ECO:0000256" key="6">
    <source>
        <dbReference type="ARBA" id="ARBA00023012"/>
    </source>
</evidence>
<dbReference type="CDD" id="cd00082">
    <property type="entry name" value="HisKA"/>
    <property type="match status" value="1"/>
</dbReference>
<name>A0A364K067_9HYPH</name>
<dbReference type="AlphaFoldDB" id="A0A364K067"/>
<dbReference type="Gene3D" id="3.30.565.10">
    <property type="entry name" value="Histidine kinase-like ATPase, C-terminal domain"/>
    <property type="match status" value="1"/>
</dbReference>
<dbReference type="Gene3D" id="3.30.450.20">
    <property type="entry name" value="PAS domain"/>
    <property type="match status" value="1"/>
</dbReference>
<dbReference type="SMART" id="SM00387">
    <property type="entry name" value="HATPase_c"/>
    <property type="match status" value="1"/>
</dbReference>
<keyword evidence="5 10" id="KW-0418">Kinase</keyword>
<dbReference type="EMBL" id="QLMK01000001">
    <property type="protein sequence ID" value="RAK34353.1"/>
    <property type="molecule type" value="Genomic_DNA"/>
</dbReference>
<dbReference type="SUPFAM" id="SSF55874">
    <property type="entry name" value="ATPase domain of HSP90 chaperone/DNA topoisomerase II/histidine kinase"/>
    <property type="match status" value="1"/>
</dbReference>
<dbReference type="Proteomes" id="UP000249453">
    <property type="component" value="Unassembled WGS sequence"/>
</dbReference>
<keyword evidence="4" id="KW-0808">Transferase</keyword>
<keyword evidence="6" id="KW-0902">Two-component regulatory system</keyword>
<comment type="catalytic activity">
    <reaction evidence="1">
        <text>ATP + protein L-histidine = ADP + protein N-phospho-L-histidine.</text>
        <dbReference type="EC" id="2.7.13.3"/>
    </reaction>
</comment>
<dbReference type="InterPro" id="IPR004358">
    <property type="entry name" value="Sig_transdc_His_kin-like_C"/>
</dbReference>
<evidence type="ECO:0000256" key="5">
    <source>
        <dbReference type="ARBA" id="ARBA00022777"/>
    </source>
</evidence>
<accession>A0A364K067</accession>
<evidence type="ECO:0000256" key="4">
    <source>
        <dbReference type="ARBA" id="ARBA00022679"/>
    </source>
</evidence>
<keyword evidence="11" id="KW-1185">Reference proteome</keyword>
<dbReference type="InterPro" id="IPR003594">
    <property type="entry name" value="HATPase_dom"/>
</dbReference>
<dbReference type="Pfam" id="PF02518">
    <property type="entry name" value="HATPase_c"/>
    <property type="match status" value="1"/>
</dbReference>
<dbReference type="PANTHER" id="PTHR43711:SF26">
    <property type="entry name" value="SENSOR HISTIDINE KINASE RCSC"/>
    <property type="match status" value="1"/>
</dbReference>
<feature type="transmembrane region" description="Helical" evidence="8">
    <location>
        <begin position="132"/>
        <end position="148"/>
    </location>
</feature>
<proteinExistence type="predicted"/>
<evidence type="ECO:0000256" key="3">
    <source>
        <dbReference type="ARBA" id="ARBA00022553"/>
    </source>
</evidence>
<sequence length="604" mass="65818">MRAINLKIPETLNALARAFDRFHDRFSQAGLDGISLILVPILLFSAYLASDISTSLAETAIVAACLIGSAMIFCAFRSMGILADRQRFLSFVIYAAGLAVIIILRQSNPALWMMAAAFPLEVWFVQRRIGPALTGTAFALGLLGLFAFKDAGSVSNSPISITIFALYTASLIFRSLILRDKTARLDVVAPTPVRLSGDVSMVLDLEGFVQQIDETTATLLGAKPQSLEGSALLDRVHVTDRVSYLSLLADLRRNLPAQPVELRLRSIENGKTQFLSYHIEGERMGDAIMLLGRSLEREQALVREIESLRSELETERIGKGKLLETVSHELRTPLNAIIGFSDMLSDAQGAGLALEKEKQQEYAGLIRQSGHYLLELVNAVLDNSRLEDGAYQIDPVSFVFRDTVELCASVIMPQAQKKGIAFCHRVGASTGELVADRCAIKQILLNLATNAVKFTEPGGCVTLDASRVTVDGRAMLEVTVSDTGIGIAPDDLQRIGTPFVRGSNSYARAQEGSGLGLSLVKGLVELHQGCMQIKTSVSEGTIVTVRLPVDGPATIIDEHDNPLGKDLQQLGTVIEMHRPQGEWSDDWQKEEIRDEDNAQTRKTA</sequence>
<dbReference type="CDD" id="cd00130">
    <property type="entry name" value="PAS"/>
    <property type="match status" value="1"/>
</dbReference>
<evidence type="ECO:0000256" key="2">
    <source>
        <dbReference type="ARBA" id="ARBA00012438"/>
    </source>
</evidence>
<dbReference type="Gene3D" id="1.10.287.130">
    <property type="match status" value="1"/>
</dbReference>